<accession>B8HX62</accession>
<evidence type="ECO:0000313" key="1">
    <source>
        <dbReference type="EMBL" id="ACL44753.1"/>
    </source>
</evidence>
<dbReference type="HOGENOM" id="CLU_2478136_0_0_3"/>
<proteinExistence type="predicted"/>
<dbReference type="EMBL" id="CP001344">
    <property type="protein sequence ID" value="ACL44753.1"/>
    <property type="molecule type" value="Genomic_DNA"/>
</dbReference>
<dbReference type="KEGG" id="cyn:Cyan7425_2395"/>
<gene>
    <name evidence="1" type="ordered locus">Cyan7425_2395</name>
</gene>
<sequence length="87" mass="10080">MVFIIKNPKVQDYFIDVDYQDAIAKPEGIAPLYEDGNFIFLKGHRLDLDYDFLNTVSMEPALDGLEHSDQKRIQKLSYKQILSLETV</sequence>
<reference evidence="1" key="1">
    <citation type="submission" date="2009-01" db="EMBL/GenBank/DDBJ databases">
        <title>Complete sequence of chromosome Cyanothece sp. PCC 7425.</title>
        <authorList>
            <consortium name="US DOE Joint Genome Institute"/>
            <person name="Lucas S."/>
            <person name="Copeland A."/>
            <person name="Lapidus A."/>
            <person name="Glavina del Rio T."/>
            <person name="Dalin E."/>
            <person name="Tice H."/>
            <person name="Bruce D."/>
            <person name="Goodwin L."/>
            <person name="Pitluck S."/>
            <person name="Sims D."/>
            <person name="Meineke L."/>
            <person name="Brettin T."/>
            <person name="Detter J.C."/>
            <person name="Han C."/>
            <person name="Larimer F."/>
            <person name="Land M."/>
            <person name="Hauser L."/>
            <person name="Kyrpides N."/>
            <person name="Ovchinnikova G."/>
            <person name="Liberton M."/>
            <person name="Stoeckel J."/>
            <person name="Banerjee A."/>
            <person name="Singh A."/>
            <person name="Page L."/>
            <person name="Sato H."/>
            <person name="Zhao L."/>
            <person name="Sherman L."/>
            <person name="Pakrasi H."/>
            <person name="Richardson P."/>
        </authorList>
    </citation>
    <scope>NUCLEOTIDE SEQUENCE</scope>
    <source>
        <strain evidence="1">PCC 7425</strain>
    </source>
</reference>
<dbReference type="AlphaFoldDB" id="B8HX62"/>
<dbReference type="STRING" id="395961.Cyan7425_2395"/>
<name>B8HX62_CYAP4</name>
<protein>
    <submittedName>
        <fullName evidence="1">Uncharacterized protein</fullName>
    </submittedName>
</protein>
<organism evidence="1">
    <name type="scientific">Cyanothece sp. (strain PCC 7425 / ATCC 29141)</name>
    <dbReference type="NCBI Taxonomy" id="395961"/>
    <lineage>
        <taxon>Bacteria</taxon>
        <taxon>Bacillati</taxon>
        <taxon>Cyanobacteriota</taxon>
        <taxon>Cyanophyceae</taxon>
        <taxon>Gomontiellales</taxon>
        <taxon>Cyanothecaceae</taxon>
        <taxon>Cyanothece</taxon>
    </lineage>
</organism>